<evidence type="ECO:0000256" key="1">
    <source>
        <dbReference type="SAM" id="MobiDB-lite"/>
    </source>
</evidence>
<evidence type="ECO:0000259" key="2">
    <source>
        <dbReference type="Pfam" id="PF04851"/>
    </source>
</evidence>
<dbReference type="GO" id="GO:0003677">
    <property type="term" value="F:DNA binding"/>
    <property type="evidence" value="ECO:0007669"/>
    <property type="project" value="InterPro"/>
</dbReference>
<dbReference type="Proteomes" id="UP000291591">
    <property type="component" value="Unassembled WGS sequence"/>
</dbReference>
<dbReference type="PANTHER" id="PTHR47396:SF1">
    <property type="entry name" value="ATP-DEPENDENT HELICASE IRC3-RELATED"/>
    <property type="match status" value="1"/>
</dbReference>
<organism evidence="3 4">
    <name type="scientific">Pseudonocardia sediminis</name>
    <dbReference type="NCBI Taxonomy" id="1397368"/>
    <lineage>
        <taxon>Bacteria</taxon>
        <taxon>Bacillati</taxon>
        <taxon>Actinomycetota</taxon>
        <taxon>Actinomycetes</taxon>
        <taxon>Pseudonocardiales</taxon>
        <taxon>Pseudonocardiaceae</taxon>
        <taxon>Pseudonocardia</taxon>
    </lineage>
</organism>
<dbReference type="Pfam" id="PF04851">
    <property type="entry name" value="ResIII"/>
    <property type="match status" value="1"/>
</dbReference>
<dbReference type="GO" id="GO:0005524">
    <property type="term" value="F:ATP binding"/>
    <property type="evidence" value="ECO:0007669"/>
    <property type="project" value="InterPro"/>
</dbReference>
<proteinExistence type="predicted"/>
<dbReference type="Gene3D" id="3.40.50.300">
    <property type="entry name" value="P-loop containing nucleotide triphosphate hydrolases"/>
    <property type="match status" value="2"/>
</dbReference>
<dbReference type="InterPro" id="IPR050742">
    <property type="entry name" value="Helicase_Restrict-Modif_Enz"/>
</dbReference>
<comment type="caution">
    <text evidence="3">The sequence shown here is derived from an EMBL/GenBank/DDBJ whole genome shotgun (WGS) entry which is preliminary data.</text>
</comment>
<feature type="domain" description="Helicase/UvrB N-terminal" evidence="2">
    <location>
        <begin position="18"/>
        <end position="213"/>
    </location>
</feature>
<dbReference type="AlphaFoldDB" id="A0A4V6ME92"/>
<dbReference type="EMBL" id="SHKL01000001">
    <property type="protein sequence ID" value="RZT83860.1"/>
    <property type="molecule type" value="Genomic_DNA"/>
</dbReference>
<dbReference type="SUPFAM" id="SSF52540">
    <property type="entry name" value="P-loop containing nucleoside triphosphate hydrolases"/>
    <property type="match status" value="2"/>
</dbReference>
<dbReference type="InterPro" id="IPR027417">
    <property type="entry name" value="P-loop_NTPase"/>
</dbReference>
<sequence>MSDVQINEELLSEIGHSLELRVPNAQAIESVATMTSMHFDVDKKAAPFECIVDSATGVGKTYVMAGIIDYFAGLETPARNFLLLAPGRTIRDKSIKNFSRGHRKSLTEAMSSEPFVITADNFRSPATRKVMEDNGRTKLFVFTVQALTTKTGEGRATHEYQEWLGGSLFDWLGGLDDLVILADEHHCYRGPAFSKTISDLLPELVVGLTATPALKDDDLVVYRYPLARAIKDELVKTPVLVARKDDRNDDTTKLLDGVTLLRYKQRLAHARCDEEGIPRINPVMLVIAQDTAEADRFQKLLDSESFDNGAWIGRTLLVHSNLKGNDKEAALTALEDVEDPQSPVRIIISVGMLKEGWDVKNVYVIASMRASASSVLTEQTLGRGMRLPFGEYTGVEMLDTVEVLAHERYEALLAKRQALNEKFIDHVVLAEIRRTAEGNLVARKKIIDGGGEVIPAGGAPDRPTSDETSGATPQPGPADNGVGHTDPPTAGGIVDIEDLLGKAKDAADETESKPKKHYPILGRVDIAIPYTEKVASKAIVSLNQVHDDAPFTALGRALATEADNELRRTLLKPDERGRIRGVQAEANVEALSLDIPLDASRQGLLKAIMRVPSVRPEIGETRVAQRLADLVVEGMGPDAHKHLSAFGERAARRLASLVTDQLKAVASQDVVFSDEVRFQPLSKERVTTKEHLAGHSEPHSKSIAFDGWKKCLYEYAWFDTSPEYKAAQALDEAPNVVVWARLHINDLPITWTQEGREYNPDLVAVEEIDGERSSWLIETKMNKEAQATDVRAKARAAKTWANTVNNSGKVDGKWHYILLTEDDVNDAGLDWEQMKAFGTR</sequence>
<protein>
    <submittedName>
        <fullName evidence="3">Type III restriction enzyme</fullName>
    </submittedName>
</protein>
<keyword evidence="4" id="KW-1185">Reference proteome</keyword>
<reference evidence="3 4" key="1">
    <citation type="submission" date="2019-02" db="EMBL/GenBank/DDBJ databases">
        <title>Sequencing the genomes of 1000 actinobacteria strains.</title>
        <authorList>
            <person name="Klenk H.-P."/>
        </authorList>
    </citation>
    <scope>NUCLEOTIDE SEQUENCE [LARGE SCALE GENOMIC DNA]</scope>
    <source>
        <strain evidence="3 4">DSM 45779</strain>
    </source>
</reference>
<gene>
    <name evidence="3" type="ORF">EV383_0679</name>
</gene>
<evidence type="ECO:0000313" key="3">
    <source>
        <dbReference type="EMBL" id="RZT83860.1"/>
    </source>
</evidence>
<dbReference type="InterPro" id="IPR006935">
    <property type="entry name" value="Helicase/UvrB_N"/>
</dbReference>
<dbReference type="OrthoDB" id="9776021at2"/>
<accession>A0A4V6ME92</accession>
<dbReference type="GO" id="GO:0016787">
    <property type="term" value="F:hydrolase activity"/>
    <property type="evidence" value="ECO:0007669"/>
    <property type="project" value="InterPro"/>
</dbReference>
<feature type="region of interest" description="Disordered" evidence="1">
    <location>
        <begin position="452"/>
        <end position="493"/>
    </location>
</feature>
<evidence type="ECO:0000313" key="4">
    <source>
        <dbReference type="Proteomes" id="UP000291591"/>
    </source>
</evidence>
<name>A0A4V6ME92_PSEST</name>
<dbReference type="GO" id="GO:0005829">
    <property type="term" value="C:cytosol"/>
    <property type="evidence" value="ECO:0007669"/>
    <property type="project" value="TreeGrafter"/>
</dbReference>
<dbReference type="PANTHER" id="PTHR47396">
    <property type="entry name" value="TYPE I RESTRICTION ENZYME ECOKI R PROTEIN"/>
    <property type="match status" value="1"/>
</dbReference>
<dbReference type="RefSeq" id="WP_130288557.1">
    <property type="nucleotide sequence ID" value="NZ_SHKL01000001.1"/>
</dbReference>